<dbReference type="Gene3D" id="1.10.10.10">
    <property type="entry name" value="Winged helix-like DNA-binding domain superfamily/Winged helix DNA-binding domain"/>
    <property type="match status" value="1"/>
</dbReference>
<evidence type="ECO:0000313" key="2">
    <source>
        <dbReference type="Proteomes" id="UP000663064"/>
    </source>
</evidence>
<dbReference type="InterPro" id="IPR036388">
    <property type="entry name" value="WH-like_DNA-bd_sf"/>
</dbReference>
<protein>
    <submittedName>
        <fullName evidence="1">HTH domain protein</fullName>
    </submittedName>
</protein>
<accession>A0A871BJ55</accession>
<proteinExistence type="predicted"/>
<dbReference type="Proteomes" id="UP000663064">
    <property type="component" value="Chromosome"/>
</dbReference>
<dbReference type="EMBL" id="CP063205">
    <property type="protein sequence ID" value="QOS13121.1"/>
    <property type="molecule type" value="Genomic_DNA"/>
</dbReference>
<evidence type="ECO:0000313" key="1">
    <source>
        <dbReference type="EMBL" id="QOS13121.1"/>
    </source>
</evidence>
<gene>
    <name evidence="1" type="ORF">HfgLR_14965</name>
</gene>
<dbReference type="InterPro" id="IPR036390">
    <property type="entry name" value="WH_DNA-bd_sf"/>
</dbReference>
<organism evidence="1 2">
    <name type="scientific">Haloferax gibbonsii</name>
    <dbReference type="NCBI Taxonomy" id="35746"/>
    <lineage>
        <taxon>Archaea</taxon>
        <taxon>Methanobacteriati</taxon>
        <taxon>Methanobacteriota</taxon>
        <taxon>Stenosarchaea group</taxon>
        <taxon>Halobacteria</taxon>
        <taxon>Halobacteriales</taxon>
        <taxon>Haloferacaceae</taxon>
        <taxon>Haloferax</taxon>
    </lineage>
</organism>
<name>A0A871BJ55_HALGI</name>
<sequence>MKGRPPEITDADILSVFEESSDPVLSSPEVAEEFGYTTAGIYKRLRELNEKGHLGTKKIGQGRAWWITEQGRDLLSKSNL</sequence>
<reference evidence="1" key="1">
    <citation type="journal article" date="2021" name="Front. Microbiol.">
        <title>Cellular and Genomic Properties of Haloferax gibbonsii LR2-5, the Host of Euryarchaeal Virus HFTV1.</title>
        <authorList>
            <person name="Tittes C."/>
            <person name="Schwarzer S."/>
            <person name="Pfeiffer F."/>
            <person name="Dyall-Smith M."/>
            <person name="Rodriguez-Franco M."/>
            <person name="Oksanen H.M."/>
            <person name="Quax T.E.F."/>
        </authorList>
    </citation>
    <scope>NUCLEOTIDE SEQUENCE</scope>
    <source>
        <strain evidence="1">LR2-5</strain>
    </source>
</reference>
<dbReference type="SUPFAM" id="SSF46785">
    <property type="entry name" value="Winged helix' DNA-binding domain"/>
    <property type="match status" value="1"/>
</dbReference>
<dbReference type="AlphaFoldDB" id="A0A871BJ55"/>